<dbReference type="Pfam" id="PF00488">
    <property type="entry name" value="MutS_V"/>
    <property type="match status" value="1"/>
</dbReference>
<comment type="function">
    <text evidence="10">Component of the post-replicative DNA mismatch repair system (MMR). Heterodimerizes with MSH2 to form MutS beta, which binds to DNA mismatches thereby initiating DNA repair. MSH3 provides substrate-binding and substrate specificity to the complex. When bound, the MutS beta heterodimer bends the DNA helix and shields approximately 20 base pairs. Acts mainly to repair insertion-deletion loops (IDLs) from 2 to 13 nucleotides in size, but can also repair base-base and single insertion-deletion mismatches that occur during replication. After mismatch binding, forms a ternary complex with the MutL alpha heterodimer, which is thought to be responsible for directing the downstream MMR events, including strand discrimination, excision, and resynthesis. ATP binding and hydrolysis play a pivotal role in mismatch repair functions.</text>
</comment>
<dbReference type="PIRSF" id="PIRSF037677">
    <property type="entry name" value="DNA_mis_repair_Msh6"/>
    <property type="match status" value="1"/>
</dbReference>
<evidence type="ECO:0000256" key="8">
    <source>
        <dbReference type="ARBA" id="ARBA00023204"/>
    </source>
</evidence>
<evidence type="ECO:0000256" key="10">
    <source>
        <dbReference type="ARBA" id="ARBA00025373"/>
    </source>
</evidence>
<feature type="compositionally biased region" description="Basic residues" evidence="14">
    <location>
        <begin position="83"/>
        <end position="93"/>
    </location>
</feature>
<dbReference type="AlphaFoldDB" id="A0AAD7FQE8"/>
<dbReference type="SMART" id="SM00533">
    <property type="entry name" value="MUTSd"/>
    <property type="match status" value="1"/>
</dbReference>
<dbReference type="InterPro" id="IPR007861">
    <property type="entry name" value="DNA_mismatch_repair_MutS_clamp"/>
</dbReference>
<dbReference type="PANTHER" id="PTHR11361:SF122">
    <property type="entry name" value="DNA MISMATCH REPAIR PROTEIN MSH3"/>
    <property type="match status" value="1"/>
</dbReference>
<keyword evidence="4" id="KW-0547">Nucleotide-binding</keyword>
<dbReference type="FunFam" id="3.40.1170.10:FF:000004">
    <property type="entry name" value="DNA mismatch repair protein"/>
    <property type="match status" value="1"/>
</dbReference>
<dbReference type="EMBL" id="JARKIF010000008">
    <property type="protein sequence ID" value="KAJ7632480.1"/>
    <property type="molecule type" value="Genomic_DNA"/>
</dbReference>
<evidence type="ECO:0000256" key="9">
    <source>
        <dbReference type="ARBA" id="ARBA00023242"/>
    </source>
</evidence>
<dbReference type="InterPro" id="IPR036678">
    <property type="entry name" value="MutS_con_dom_sf"/>
</dbReference>
<dbReference type="SUPFAM" id="SSF48334">
    <property type="entry name" value="DNA repair protein MutS, domain III"/>
    <property type="match status" value="1"/>
</dbReference>
<keyword evidence="9" id="KW-0539">Nucleus</keyword>
<dbReference type="SUPFAM" id="SSF52540">
    <property type="entry name" value="P-loop containing nucleoside triphosphate hydrolases"/>
    <property type="match status" value="1"/>
</dbReference>
<keyword evidence="17" id="KW-1185">Reference proteome</keyword>
<comment type="subcellular location">
    <subcellularLocation>
        <location evidence="1">Nucleus</location>
    </subcellularLocation>
</comment>
<feature type="compositionally biased region" description="Polar residues" evidence="14">
    <location>
        <begin position="1"/>
        <end position="14"/>
    </location>
</feature>
<dbReference type="PANTHER" id="PTHR11361">
    <property type="entry name" value="DNA MISMATCH REPAIR PROTEIN MUTS FAMILY MEMBER"/>
    <property type="match status" value="1"/>
</dbReference>
<keyword evidence="7" id="KW-0238">DNA-binding</keyword>
<dbReference type="GO" id="GO:0006312">
    <property type="term" value="P:mitotic recombination"/>
    <property type="evidence" value="ECO:0007669"/>
    <property type="project" value="TreeGrafter"/>
</dbReference>
<dbReference type="GO" id="GO:0140664">
    <property type="term" value="F:ATP-dependent DNA damage sensor activity"/>
    <property type="evidence" value="ECO:0007669"/>
    <property type="project" value="InterPro"/>
</dbReference>
<evidence type="ECO:0000313" key="17">
    <source>
        <dbReference type="Proteomes" id="UP001221142"/>
    </source>
</evidence>
<dbReference type="SMART" id="SM00534">
    <property type="entry name" value="MUTSac"/>
    <property type="match status" value="1"/>
</dbReference>
<evidence type="ECO:0000256" key="1">
    <source>
        <dbReference type="ARBA" id="ARBA00004123"/>
    </source>
</evidence>
<evidence type="ECO:0000256" key="3">
    <source>
        <dbReference type="ARBA" id="ARBA00022151"/>
    </source>
</evidence>
<dbReference type="Gene3D" id="1.10.1420.10">
    <property type="match status" value="2"/>
</dbReference>
<dbReference type="GO" id="GO:0006298">
    <property type="term" value="P:mismatch repair"/>
    <property type="evidence" value="ECO:0007669"/>
    <property type="project" value="InterPro"/>
</dbReference>
<evidence type="ECO:0000256" key="7">
    <source>
        <dbReference type="ARBA" id="ARBA00023125"/>
    </source>
</evidence>
<protein>
    <recommendedName>
        <fullName evidence="3 13">DNA mismatch repair protein MSH3</fullName>
    </recommendedName>
    <alternativeName>
        <fullName evidence="3 13">DNA mismatch repair protein MSH3</fullName>
    </alternativeName>
    <alternativeName>
        <fullName evidence="12">MutS protein homolog 3</fullName>
    </alternativeName>
</protein>
<sequence length="1018" mass="113920">MSQSRISAYFSPTKSPGKRRLESPTGEPSQKKQKADLEQWRFTPSPEKSTTPRKASRQSKPKPVESPIVISDSDSEPSFTKLTRSKTTKRSKNSKKELGPSGEPWTPMEKQVRQLKQENPGVVLMVEVGYKYRFFGEDAKVAAKELGMVCYRDRNYLTASVPYDRREIHLKKPVSLLLSQGYKVGIVAQVETAALKKAGENSNTPFERKLVQLFTATTYVDEIDSLDHETDKYTSPRLVCIIEGKGGKPGTVPFGIISVAPSVGDVVWDAFDGISSTLLRCCKSRIFTPDTPMCIELETRLAHTKPSELLLPKRGLSKNTAKVLDHLATSSARTSGAIRKEYFEEEMTYTEAFDFVSSFYEKAKKANLVATITDFPKLAVIALACAIRYLSAFDIAATLAQTTFFTKFTTKTHMLLAGNTLANLEIFQNETDYTTRGSLVWILDKTVTKFGARMLRSWIGRPLVDKSALQERIDAVEEIITSSSEHLAKLRQLLRRLPDLAKGLSRIQYKQCTPRELAVLLPAFQKIGDAFANQPIEDLGLESRLLKEIISALPPLKGPMSELVNLIDLEQAAEGKKENMWTDPTQYPELEDFHLGIQTSEAEIEQELVAIRKTLRMPSLKYTTIAGEEYLIEVKKADKRPIPAEYLPAISKTKFYERYRSPTVKRKMEERALFTESLQARVFTIEARKAYSHFLEECVGKHYAVMRDAVNKLATADCLISLAQVALQENYVKPEFTDEPDTLEIDEGRHPMIEALRSDPFIPNTISFLESRSKVITGPNMGGKSSCVRMIALIAIMAQIGSYVPAASVKLAPLDSIQTRMGASDDIARGRSTFMIEMTETSEILQTAGSESLVVLDELGRGTSTFDGMSIAYAVLQQLATQTRCKTLFITHYPLVGMELEEKFPETVHNMHVGYRTENKTIDGRRDVQFLYKLERGIAKESFGVECARLAGLPESILDRASEKSSNLEKTVTERTKRNMVIQTLQILKGLSDPQPQSQAETTVEILRSSLRSLTTSP</sequence>
<comment type="caution">
    <text evidence="16">The sequence shown here is derived from an EMBL/GenBank/DDBJ whole genome shotgun (WGS) entry which is preliminary data.</text>
</comment>
<dbReference type="InterPro" id="IPR036187">
    <property type="entry name" value="DNA_mismatch_repair_MutS_sf"/>
</dbReference>
<comment type="subunit">
    <text evidence="11">Heterodimer consisting of MSH2-MSH3 (MutS beta). Forms a ternary complex with MutL alpha (MLH1-PMS1).</text>
</comment>
<dbReference type="InterPro" id="IPR045076">
    <property type="entry name" value="MutS"/>
</dbReference>
<dbReference type="SUPFAM" id="SSF55271">
    <property type="entry name" value="DNA repair protein MutS, domain I"/>
    <property type="match status" value="1"/>
</dbReference>
<evidence type="ECO:0000259" key="15">
    <source>
        <dbReference type="PROSITE" id="PS00486"/>
    </source>
</evidence>
<evidence type="ECO:0000256" key="4">
    <source>
        <dbReference type="ARBA" id="ARBA00022741"/>
    </source>
</evidence>
<keyword evidence="5" id="KW-0227">DNA damage</keyword>
<dbReference type="Gene3D" id="3.40.1170.10">
    <property type="entry name" value="DNA repair protein MutS, domain I"/>
    <property type="match status" value="1"/>
</dbReference>
<comment type="similarity">
    <text evidence="2">Belongs to the DNA mismatch repair MutS family. MSH3 subfamily.</text>
</comment>
<evidence type="ECO:0000256" key="6">
    <source>
        <dbReference type="ARBA" id="ARBA00022840"/>
    </source>
</evidence>
<dbReference type="NCBIfam" id="NF003810">
    <property type="entry name" value="PRK05399.1"/>
    <property type="match status" value="1"/>
</dbReference>
<keyword evidence="8" id="KW-0234">DNA repair</keyword>
<feature type="domain" description="DNA mismatch repair proteins mutS family" evidence="15">
    <location>
        <begin position="852"/>
        <end position="868"/>
    </location>
</feature>
<reference evidence="16" key="1">
    <citation type="submission" date="2023-03" db="EMBL/GenBank/DDBJ databases">
        <title>Massive genome expansion in bonnet fungi (Mycena s.s.) driven by repeated elements and novel gene families across ecological guilds.</title>
        <authorList>
            <consortium name="Lawrence Berkeley National Laboratory"/>
            <person name="Harder C.B."/>
            <person name="Miyauchi S."/>
            <person name="Viragh M."/>
            <person name="Kuo A."/>
            <person name="Thoen E."/>
            <person name="Andreopoulos B."/>
            <person name="Lu D."/>
            <person name="Skrede I."/>
            <person name="Drula E."/>
            <person name="Henrissat B."/>
            <person name="Morin E."/>
            <person name="Kohler A."/>
            <person name="Barry K."/>
            <person name="LaButti K."/>
            <person name="Morin E."/>
            <person name="Salamov A."/>
            <person name="Lipzen A."/>
            <person name="Mereny Z."/>
            <person name="Hegedus B."/>
            <person name="Baldrian P."/>
            <person name="Stursova M."/>
            <person name="Weitz H."/>
            <person name="Taylor A."/>
            <person name="Grigoriev I.V."/>
            <person name="Nagy L.G."/>
            <person name="Martin F."/>
            <person name="Kauserud H."/>
        </authorList>
    </citation>
    <scope>NUCLEOTIDE SEQUENCE</scope>
    <source>
        <strain evidence="16">9284</strain>
    </source>
</reference>
<dbReference type="InterPro" id="IPR027417">
    <property type="entry name" value="P-loop_NTPase"/>
</dbReference>
<accession>A0AAD7FQE8</accession>
<dbReference type="Pfam" id="PF05190">
    <property type="entry name" value="MutS_IV"/>
    <property type="match status" value="1"/>
</dbReference>
<feature type="region of interest" description="Disordered" evidence="14">
    <location>
        <begin position="1"/>
        <end position="107"/>
    </location>
</feature>
<evidence type="ECO:0000256" key="5">
    <source>
        <dbReference type="ARBA" id="ARBA00022763"/>
    </source>
</evidence>
<dbReference type="InterPro" id="IPR017261">
    <property type="entry name" value="DNA_mismatch_repair_MutS/MSH"/>
</dbReference>
<dbReference type="Gene3D" id="3.30.420.110">
    <property type="entry name" value="MutS, connector domain"/>
    <property type="match status" value="1"/>
</dbReference>
<evidence type="ECO:0000256" key="2">
    <source>
        <dbReference type="ARBA" id="ARBA00007094"/>
    </source>
</evidence>
<dbReference type="InterPro" id="IPR016151">
    <property type="entry name" value="DNA_mismatch_repair_MutS_N"/>
</dbReference>
<evidence type="ECO:0000256" key="11">
    <source>
        <dbReference type="ARBA" id="ARBA00025902"/>
    </source>
</evidence>
<dbReference type="GO" id="GO:0030983">
    <property type="term" value="F:mismatched DNA binding"/>
    <property type="evidence" value="ECO:0007669"/>
    <property type="project" value="InterPro"/>
</dbReference>
<name>A0AAD7FQE8_9AGAR</name>
<dbReference type="GO" id="GO:0005524">
    <property type="term" value="F:ATP binding"/>
    <property type="evidence" value="ECO:0007669"/>
    <property type="project" value="UniProtKB-KW"/>
</dbReference>
<dbReference type="PROSITE" id="PS00486">
    <property type="entry name" value="DNA_MISMATCH_REPAIR_2"/>
    <property type="match status" value="1"/>
</dbReference>
<evidence type="ECO:0000256" key="14">
    <source>
        <dbReference type="SAM" id="MobiDB-lite"/>
    </source>
</evidence>
<dbReference type="Pfam" id="PF01624">
    <property type="entry name" value="MutS_I"/>
    <property type="match status" value="1"/>
</dbReference>
<dbReference type="Proteomes" id="UP001221142">
    <property type="component" value="Unassembled WGS sequence"/>
</dbReference>
<evidence type="ECO:0000313" key="16">
    <source>
        <dbReference type="EMBL" id="KAJ7632480.1"/>
    </source>
</evidence>
<evidence type="ECO:0000256" key="12">
    <source>
        <dbReference type="ARBA" id="ARBA00029792"/>
    </source>
</evidence>
<feature type="compositionally biased region" description="Basic and acidic residues" evidence="14">
    <location>
        <begin position="29"/>
        <end position="39"/>
    </location>
</feature>
<dbReference type="InterPro" id="IPR007696">
    <property type="entry name" value="DNA_mismatch_repair_MutS_core"/>
</dbReference>
<keyword evidence="6" id="KW-0067">ATP-binding</keyword>
<evidence type="ECO:0000256" key="13">
    <source>
        <dbReference type="ARBA" id="ARBA00073774"/>
    </source>
</evidence>
<gene>
    <name evidence="16" type="ORF">FB45DRAFT_1057561</name>
</gene>
<dbReference type="Pfam" id="PF05192">
    <property type="entry name" value="MutS_III"/>
    <property type="match status" value="1"/>
</dbReference>
<proteinExistence type="inferred from homology"/>
<dbReference type="InterPro" id="IPR007695">
    <property type="entry name" value="DNA_mismatch_repair_MutS-lik_N"/>
</dbReference>
<dbReference type="InterPro" id="IPR000432">
    <property type="entry name" value="DNA_mismatch_repair_MutS_C"/>
</dbReference>
<dbReference type="GO" id="GO:0005634">
    <property type="term" value="C:nucleus"/>
    <property type="evidence" value="ECO:0007669"/>
    <property type="project" value="UniProtKB-SubCell"/>
</dbReference>
<dbReference type="Gene3D" id="3.40.50.300">
    <property type="entry name" value="P-loop containing nucleotide triphosphate hydrolases"/>
    <property type="match status" value="1"/>
</dbReference>
<organism evidence="16 17">
    <name type="scientific">Roridomyces roridus</name>
    <dbReference type="NCBI Taxonomy" id="1738132"/>
    <lineage>
        <taxon>Eukaryota</taxon>
        <taxon>Fungi</taxon>
        <taxon>Dikarya</taxon>
        <taxon>Basidiomycota</taxon>
        <taxon>Agaricomycotina</taxon>
        <taxon>Agaricomycetes</taxon>
        <taxon>Agaricomycetidae</taxon>
        <taxon>Agaricales</taxon>
        <taxon>Marasmiineae</taxon>
        <taxon>Mycenaceae</taxon>
        <taxon>Roridomyces</taxon>
    </lineage>
</organism>